<evidence type="ECO:0000313" key="1">
    <source>
        <dbReference type="EMBL" id="MQL79018.1"/>
    </source>
</evidence>
<comment type="caution">
    <text evidence="1">The sequence shown here is derived from an EMBL/GenBank/DDBJ whole genome shotgun (WGS) entry which is preliminary data.</text>
</comment>
<sequence length="159" mass="17710">MSGKATASYVAFRLRREGFGRTKLLQALLSQGRIFHHGEGRSDILEVFSACSRHEDVAWSRGNAVWVSFFAFFMELSTARKGLSTGRSKQSPGLLALCVSVDSNKGPVDRSTQSRNLEFWKACACRQLWAGCRQCRPVGVRTSEYDTGVTYHARTLIKA</sequence>
<dbReference type="Proteomes" id="UP000652761">
    <property type="component" value="Unassembled WGS sequence"/>
</dbReference>
<organism evidence="1 2">
    <name type="scientific">Colocasia esculenta</name>
    <name type="common">Wild taro</name>
    <name type="synonym">Arum esculentum</name>
    <dbReference type="NCBI Taxonomy" id="4460"/>
    <lineage>
        <taxon>Eukaryota</taxon>
        <taxon>Viridiplantae</taxon>
        <taxon>Streptophyta</taxon>
        <taxon>Embryophyta</taxon>
        <taxon>Tracheophyta</taxon>
        <taxon>Spermatophyta</taxon>
        <taxon>Magnoliopsida</taxon>
        <taxon>Liliopsida</taxon>
        <taxon>Araceae</taxon>
        <taxon>Aroideae</taxon>
        <taxon>Colocasieae</taxon>
        <taxon>Colocasia</taxon>
    </lineage>
</organism>
<protein>
    <submittedName>
        <fullName evidence="1">Uncharacterized protein</fullName>
    </submittedName>
</protein>
<dbReference type="AlphaFoldDB" id="A0A843U5X8"/>
<dbReference type="EMBL" id="NMUH01000429">
    <property type="protein sequence ID" value="MQL79018.1"/>
    <property type="molecule type" value="Genomic_DNA"/>
</dbReference>
<evidence type="ECO:0000313" key="2">
    <source>
        <dbReference type="Proteomes" id="UP000652761"/>
    </source>
</evidence>
<reference evidence="1" key="1">
    <citation type="submission" date="2017-07" db="EMBL/GenBank/DDBJ databases">
        <title>Taro Niue Genome Assembly and Annotation.</title>
        <authorList>
            <person name="Atibalentja N."/>
            <person name="Keating K."/>
            <person name="Fields C.J."/>
        </authorList>
    </citation>
    <scope>NUCLEOTIDE SEQUENCE</scope>
    <source>
        <strain evidence="1">Niue_2</strain>
        <tissue evidence="1">Leaf</tissue>
    </source>
</reference>
<accession>A0A843U5X8</accession>
<proteinExistence type="predicted"/>
<gene>
    <name evidence="1" type="ORF">Taro_011456</name>
</gene>
<name>A0A843U5X8_COLES</name>
<keyword evidence="2" id="KW-1185">Reference proteome</keyword>